<comment type="caution">
    <text evidence="2">The sequence shown here is derived from an EMBL/GenBank/DDBJ whole genome shotgun (WGS) entry which is preliminary data.</text>
</comment>
<dbReference type="SUPFAM" id="SSF52540">
    <property type="entry name" value="P-loop containing nucleoside triphosphate hydrolases"/>
    <property type="match status" value="1"/>
</dbReference>
<gene>
    <name evidence="2" type="ORF">HNV10_14830</name>
</gene>
<keyword evidence="3" id="KW-1185">Reference proteome</keyword>
<sequence>MKLKKISVKKLFGIFDHTIPINKKSGITIVIGENGLGKTILLEMIESFFKGSYFYLNSVDFKEFILEFTDGIQWELKKEERKDDVPKLILTQVNKNKTSYKPIQLISYDDDDLRAMAGRISRTTRMIGRVGPRLWENRRTGELMHAEEVVQKYGGYLPYDIKLGDSERPKWFKDRHKQISVSLIETQRLISLEEREEKTHEKTVDKYSKELSKTVKSFLTESTELSSKLDRTYPNRLIDRIKKSTNVTDEHLNTELKRLEEKRELLDKVGLIEIEKDSNILEIDKPQEVIKDVLMLYVEDSFKKIEIFDDIAKKIHLLMNIINKRFKHKQFFVDKEDGFVFRSTIIKDKNKNFQSIPVTKLSSGEQNELILFYELLFKSKSNSLILIDEPEVSLHISWQNCFIEDVKEITELNNLEVVIATHSPDIIANNWDLKVELIGVE</sequence>
<dbReference type="InterPro" id="IPR051396">
    <property type="entry name" value="Bact_Antivir_Def_Nuclease"/>
</dbReference>
<evidence type="ECO:0000313" key="2">
    <source>
        <dbReference type="EMBL" id="NRD24531.1"/>
    </source>
</evidence>
<dbReference type="EMBL" id="JABRWQ010000006">
    <property type="protein sequence ID" value="NRD24531.1"/>
    <property type="molecule type" value="Genomic_DNA"/>
</dbReference>
<dbReference type="PANTHER" id="PTHR43581">
    <property type="entry name" value="ATP/GTP PHOSPHATASE"/>
    <property type="match status" value="1"/>
</dbReference>
<dbReference type="Gene3D" id="3.40.50.300">
    <property type="entry name" value="P-loop containing nucleotide triphosphate hydrolases"/>
    <property type="match status" value="2"/>
</dbReference>
<evidence type="ECO:0000259" key="1">
    <source>
        <dbReference type="Pfam" id="PF13175"/>
    </source>
</evidence>
<evidence type="ECO:0000313" key="3">
    <source>
        <dbReference type="Proteomes" id="UP000805085"/>
    </source>
</evidence>
<feature type="domain" description="Endonuclease GajA/Old nuclease/RecF-like AAA" evidence="1">
    <location>
        <begin position="1"/>
        <end position="427"/>
    </location>
</feature>
<dbReference type="RefSeq" id="WP_173302173.1">
    <property type="nucleotide sequence ID" value="NZ_JABRWQ010000006.1"/>
</dbReference>
<name>A0ABX2E8W8_9FLAO</name>
<protein>
    <submittedName>
        <fullName evidence="2">AAA family ATPase</fullName>
    </submittedName>
</protein>
<accession>A0ABX2E8W8</accession>
<reference evidence="2 3" key="1">
    <citation type="journal article" date="2015" name="Int. J. Syst. Evol. Microbiol.">
        <title>Winogradskyella litoriviva sp. nov., isolated from coastal seawater.</title>
        <authorList>
            <person name="Nedashkovskaya O.I."/>
            <person name="Kukhlevskiy A.D."/>
            <person name="Zhukova N.V."/>
            <person name="Kim S.J."/>
            <person name="Rhee S.K."/>
            <person name="Mikhailov V.V."/>
        </authorList>
    </citation>
    <scope>NUCLEOTIDE SEQUENCE [LARGE SCALE GENOMIC DNA]</scope>
    <source>
        <strain evidence="2 3">KMM6491</strain>
    </source>
</reference>
<dbReference type="InterPro" id="IPR027417">
    <property type="entry name" value="P-loop_NTPase"/>
</dbReference>
<proteinExistence type="predicted"/>
<dbReference type="InterPro" id="IPR041685">
    <property type="entry name" value="AAA_GajA/Old/RecF-like"/>
</dbReference>
<dbReference type="PANTHER" id="PTHR43581:SF2">
    <property type="entry name" value="EXCINUCLEASE ATPASE SUBUNIT"/>
    <property type="match status" value="1"/>
</dbReference>
<organism evidence="2 3">
    <name type="scientific">Winogradskyella litoriviva</name>
    <dbReference type="NCBI Taxonomy" id="1220182"/>
    <lineage>
        <taxon>Bacteria</taxon>
        <taxon>Pseudomonadati</taxon>
        <taxon>Bacteroidota</taxon>
        <taxon>Flavobacteriia</taxon>
        <taxon>Flavobacteriales</taxon>
        <taxon>Flavobacteriaceae</taxon>
        <taxon>Winogradskyella</taxon>
    </lineage>
</organism>
<dbReference type="Proteomes" id="UP000805085">
    <property type="component" value="Unassembled WGS sequence"/>
</dbReference>
<dbReference type="Pfam" id="PF13175">
    <property type="entry name" value="AAA_15"/>
    <property type="match status" value="1"/>
</dbReference>